<name>A0A397DEV0_APHAT</name>
<evidence type="ECO:0000313" key="5">
    <source>
        <dbReference type="Proteomes" id="UP000265716"/>
    </source>
</evidence>
<dbReference type="EMBL" id="QUTE01017607">
    <property type="protein sequence ID" value="RHY92424.1"/>
    <property type="molecule type" value="Genomic_DNA"/>
</dbReference>
<evidence type="ECO:0000313" key="6">
    <source>
        <dbReference type="Proteomes" id="UP000266196"/>
    </source>
</evidence>
<evidence type="ECO:0000256" key="1">
    <source>
        <dbReference type="SAM" id="MobiDB-lite"/>
    </source>
</evidence>
<gene>
    <name evidence="4" type="ORF">DYB26_001972</name>
    <name evidence="3" type="ORF">DYB31_001768</name>
    <name evidence="2" type="ORF">DYB38_002512</name>
</gene>
<sequence>MKEAGELNRCQKSQGQKILRCFPHCCPRHIHYRNCGCSLSLHVQTITTCTPTAITTIDGTTAAAPSGAHDNGRILVAYAKFSQLEEDVDWAVGDSVPSSAVLDDLRSRGTPFRTWIPGHVEWTEANMWSFQFDEKKGDGWHYGWKSGRSRTQRTSAHVLKAFVFDPSGTTQRRDQWRVVGVASSTPFTITSYRGEHNKKQKRTSSNSAKRTSTTRPLQHLDPSSVPSTSGTSSDEGDDQADRPPDVDENGAVVRRRKVPSSGYITTSAIACSSHPLSHTTPSAAPPPIPLDLMHRQPTPPSIPEHQDDLAQLFGLLHVLQTGDFPTALWAPFEKSWLAPKGIHLNGQRLLLPHNPRHQTPQSQFPSSGTSPHHLEVALALISSLRDVSGRVQATLIRYGDAVLDKQCALHLFADCMGILQAQVASRPHGLRVLPTGESCLAGTLAIDYIGQVSEQLMRVELYAFSLTHVHVVCVQVVPQRGSGNGIELSCRVGIDEVSRGDEEVGLADEASMDSVSRIAWAKQLPQRTQVVQLMATYERVPGRI</sequence>
<comment type="caution">
    <text evidence="2">The sequence shown here is derived from an EMBL/GenBank/DDBJ whole genome shotgun (WGS) entry which is preliminary data.</text>
</comment>
<organism evidence="2 5">
    <name type="scientific">Aphanomyces astaci</name>
    <name type="common">Crayfish plague agent</name>
    <dbReference type="NCBI Taxonomy" id="112090"/>
    <lineage>
        <taxon>Eukaryota</taxon>
        <taxon>Sar</taxon>
        <taxon>Stramenopiles</taxon>
        <taxon>Oomycota</taxon>
        <taxon>Saprolegniomycetes</taxon>
        <taxon>Saprolegniales</taxon>
        <taxon>Verrucalvaceae</taxon>
        <taxon>Aphanomyces</taxon>
    </lineage>
</organism>
<reference evidence="5 6" key="1">
    <citation type="submission" date="2018-08" db="EMBL/GenBank/DDBJ databases">
        <title>Aphanomyces genome sequencing and annotation.</title>
        <authorList>
            <person name="Minardi D."/>
            <person name="Oidtmann B."/>
            <person name="Van Der Giezen M."/>
            <person name="Studholme D.J."/>
        </authorList>
    </citation>
    <scope>NUCLEOTIDE SEQUENCE [LARGE SCALE GENOMIC DNA]</scope>
    <source>
        <strain evidence="3 6">197901</strain>
        <strain evidence="4 7">FDL457</strain>
        <strain evidence="2 5">SA</strain>
    </source>
</reference>
<accession>A0A397DEV0</accession>
<feature type="compositionally biased region" description="Polar residues" evidence="1">
    <location>
        <begin position="203"/>
        <end position="216"/>
    </location>
</feature>
<evidence type="ECO:0000313" key="2">
    <source>
        <dbReference type="EMBL" id="RHY64025.1"/>
    </source>
</evidence>
<feature type="compositionally biased region" description="Low complexity" evidence="1">
    <location>
        <begin position="222"/>
        <end position="233"/>
    </location>
</feature>
<proteinExistence type="predicted"/>
<protein>
    <submittedName>
        <fullName evidence="2">Uncharacterized protein</fullName>
    </submittedName>
</protein>
<evidence type="ECO:0000313" key="7">
    <source>
        <dbReference type="Proteomes" id="UP000286510"/>
    </source>
</evidence>
<feature type="region of interest" description="Disordered" evidence="1">
    <location>
        <begin position="190"/>
        <end position="259"/>
    </location>
</feature>
<evidence type="ECO:0000313" key="3">
    <source>
        <dbReference type="EMBL" id="RHY92424.1"/>
    </source>
</evidence>
<dbReference type="AlphaFoldDB" id="A0A397DEV0"/>
<evidence type="ECO:0000313" key="4">
    <source>
        <dbReference type="EMBL" id="RHZ32745.1"/>
    </source>
</evidence>
<dbReference type="Proteomes" id="UP000265716">
    <property type="component" value="Unassembled WGS sequence"/>
</dbReference>
<dbReference type="EMBL" id="QUTF01010262">
    <property type="protein sequence ID" value="RHZ32745.1"/>
    <property type="molecule type" value="Genomic_DNA"/>
</dbReference>
<dbReference type="Proteomes" id="UP000286510">
    <property type="component" value="Unassembled WGS sequence"/>
</dbReference>
<dbReference type="EMBL" id="QUTC01004529">
    <property type="protein sequence ID" value="RHY64025.1"/>
    <property type="molecule type" value="Genomic_DNA"/>
</dbReference>
<dbReference type="VEuPathDB" id="FungiDB:H257_15968"/>
<dbReference type="Proteomes" id="UP000266196">
    <property type="component" value="Unassembled WGS sequence"/>
</dbReference>